<evidence type="ECO:0000259" key="1">
    <source>
        <dbReference type="PROSITE" id="PS50830"/>
    </source>
</evidence>
<dbReference type="PROSITE" id="PS50830">
    <property type="entry name" value="TNASE_3"/>
    <property type="match status" value="1"/>
</dbReference>
<feature type="non-terminal residue" evidence="2">
    <location>
        <position position="127"/>
    </location>
</feature>
<reference evidence="2" key="1">
    <citation type="journal article" date="2014" name="Front. Microbiol.">
        <title>High frequency of phylogenetically diverse reductive dehalogenase-homologous genes in deep subseafloor sedimentary metagenomes.</title>
        <authorList>
            <person name="Kawai M."/>
            <person name="Futagami T."/>
            <person name="Toyoda A."/>
            <person name="Takaki Y."/>
            <person name="Nishi S."/>
            <person name="Hori S."/>
            <person name="Arai W."/>
            <person name="Tsubouchi T."/>
            <person name="Morono Y."/>
            <person name="Uchiyama I."/>
            <person name="Ito T."/>
            <person name="Fujiyama A."/>
            <person name="Inagaki F."/>
            <person name="Takami H."/>
        </authorList>
    </citation>
    <scope>NUCLEOTIDE SEQUENCE</scope>
    <source>
        <strain evidence="2">Expedition CK06-06</strain>
    </source>
</reference>
<dbReference type="Gene3D" id="2.40.50.90">
    <property type="match status" value="1"/>
</dbReference>
<dbReference type="InterPro" id="IPR035437">
    <property type="entry name" value="SNase_OB-fold_sf"/>
</dbReference>
<dbReference type="AlphaFoldDB" id="X0TK82"/>
<dbReference type="EMBL" id="BARS01013125">
    <property type="protein sequence ID" value="GAF93669.1"/>
    <property type="molecule type" value="Genomic_DNA"/>
</dbReference>
<gene>
    <name evidence="2" type="ORF">S01H1_22989</name>
</gene>
<evidence type="ECO:0000313" key="2">
    <source>
        <dbReference type="EMBL" id="GAF93669.1"/>
    </source>
</evidence>
<name>X0TK82_9ZZZZ</name>
<protein>
    <recommendedName>
        <fullName evidence="1">TNase-like domain-containing protein</fullName>
    </recommendedName>
</protein>
<dbReference type="SMART" id="SM00318">
    <property type="entry name" value="SNc"/>
    <property type="match status" value="1"/>
</dbReference>
<dbReference type="SUPFAM" id="SSF50199">
    <property type="entry name" value="Staphylococcal nuclease"/>
    <property type="match status" value="1"/>
</dbReference>
<comment type="caution">
    <text evidence="2">The sequence shown here is derived from an EMBL/GenBank/DDBJ whole genome shotgun (WGS) entry which is preliminary data.</text>
</comment>
<accession>X0TK82</accession>
<dbReference type="Pfam" id="PF00565">
    <property type="entry name" value="SNase"/>
    <property type="match status" value="1"/>
</dbReference>
<dbReference type="InterPro" id="IPR016071">
    <property type="entry name" value="Staphylococal_nuclease_OB-fold"/>
</dbReference>
<sequence length="127" mass="14848">MAHDFKRFPELTNNQMEFYYNQSPHKQIVEDFRAVVTKVTDGDTIRVEAKFRNFDFPIRLSDIAAPELNEKGGVKAKKWLENRILNQPVDIIINYKNRVEKWGRLLGKVYNRGISMNDELVNLGHAL</sequence>
<organism evidence="2">
    <name type="scientific">marine sediment metagenome</name>
    <dbReference type="NCBI Taxonomy" id="412755"/>
    <lineage>
        <taxon>unclassified sequences</taxon>
        <taxon>metagenomes</taxon>
        <taxon>ecological metagenomes</taxon>
    </lineage>
</organism>
<feature type="domain" description="TNase-like" evidence="1">
    <location>
        <begin position="30"/>
        <end position="127"/>
    </location>
</feature>
<proteinExistence type="predicted"/>